<proteinExistence type="predicted"/>
<dbReference type="AlphaFoldDB" id="A0AAD8YKB1"/>
<dbReference type="GO" id="GO:0019878">
    <property type="term" value="P:lysine biosynthetic process via aminoadipic acid"/>
    <property type="evidence" value="ECO:0007669"/>
    <property type="project" value="TreeGrafter"/>
</dbReference>
<dbReference type="PANTHER" id="PTHR12215:SF10">
    <property type="entry name" value="L-AMINOADIPATE-SEMIALDEHYDE DEHYDROGENASE-PHOSPHOPANTETHEINYL TRANSFERASE"/>
    <property type="match status" value="1"/>
</dbReference>
<dbReference type="EMBL" id="JATAAI010000002">
    <property type="protein sequence ID" value="KAK1747968.1"/>
    <property type="molecule type" value="Genomic_DNA"/>
</dbReference>
<dbReference type="InterPro" id="IPR037143">
    <property type="entry name" value="4-PPantetheinyl_Trfase_dom_sf"/>
</dbReference>
<dbReference type="Gene3D" id="3.90.470.20">
    <property type="entry name" value="4'-phosphopantetheinyl transferase domain"/>
    <property type="match status" value="2"/>
</dbReference>
<name>A0AAD8YKB1_9STRA</name>
<dbReference type="GO" id="GO:0005829">
    <property type="term" value="C:cytosol"/>
    <property type="evidence" value="ECO:0007669"/>
    <property type="project" value="TreeGrafter"/>
</dbReference>
<comment type="caution">
    <text evidence="4">The sequence shown here is derived from an EMBL/GenBank/DDBJ whole genome shotgun (WGS) entry which is preliminary data.</text>
</comment>
<evidence type="ECO:0000256" key="1">
    <source>
        <dbReference type="ARBA" id="ARBA00013172"/>
    </source>
</evidence>
<dbReference type="GO" id="GO:0000287">
    <property type="term" value="F:magnesium ion binding"/>
    <property type="evidence" value="ECO:0007669"/>
    <property type="project" value="InterPro"/>
</dbReference>
<organism evidence="4 5">
    <name type="scientific">Skeletonema marinoi</name>
    <dbReference type="NCBI Taxonomy" id="267567"/>
    <lineage>
        <taxon>Eukaryota</taxon>
        <taxon>Sar</taxon>
        <taxon>Stramenopiles</taxon>
        <taxon>Ochrophyta</taxon>
        <taxon>Bacillariophyta</taxon>
        <taxon>Coscinodiscophyceae</taxon>
        <taxon>Thalassiosirophycidae</taxon>
        <taxon>Thalassiosirales</taxon>
        <taxon>Skeletonemataceae</taxon>
        <taxon>Skeletonema</taxon>
        <taxon>Skeletonema marinoi-dohrnii complex</taxon>
    </lineage>
</organism>
<dbReference type="EC" id="2.7.8.7" evidence="1"/>
<dbReference type="InterPro" id="IPR050559">
    <property type="entry name" value="P-Pant_transferase_sf"/>
</dbReference>
<keyword evidence="5" id="KW-1185">Reference proteome</keyword>
<protein>
    <recommendedName>
        <fullName evidence="1">holo-[acyl-carrier-protein] synthase</fullName>
        <ecNumber evidence="1">2.7.8.7</ecNumber>
    </recommendedName>
</protein>
<evidence type="ECO:0000256" key="2">
    <source>
        <dbReference type="ARBA" id="ARBA00022679"/>
    </source>
</evidence>
<feature type="domain" description="4'-phosphopantetheinyl transferase" evidence="3">
    <location>
        <begin position="183"/>
        <end position="268"/>
    </location>
</feature>
<evidence type="ECO:0000259" key="3">
    <source>
        <dbReference type="Pfam" id="PF01648"/>
    </source>
</evidence>
<evidence type="ECO:0000313" key="4">
    <source>
        <dbReference type="EMBL" id="KAK1747968.1"/>
    </source>
</evidence>
<dbReference type="Proteomes" id="UP001224775">
    <property type="component" value="Unassembled WGS sequence"/>
</dbReference>
<dbReference type="GO" id="GO:0008897">
    <property type="term" value="F:holo-[acyl-carrier-protein] synthase activity"/>
    <property type="evidence" value="ECO:0007669"/>
    <property type="project" value="UniProtKB-EC"/>
</dbReference>
<dbReference type="PANTHER" id="PTHR12215">
    <property type="entry name" value="PHOSPHOPANTETHEINE TRANSFERASE"/>
    <property type="match status" value="1"/>
</dbReference>
<dbReference type="SUPFAM" id="SSF56214">
    <property type="entry name" value="4'-phosphopantetheinyl transferase"/>
    <property type="match status" value="1"/>
</dbReference>
<keyword evidence="2 4" id="KW-0808">Transferase</keyword>
<dbReference type="Pfam" id="PF01648">
    <property type="entry name" value="ACPS"/>
    <property type="match status" value="1"/>
</dbReference>
<gene>
    <name evidence="4" type="ORF">QTG54_001931</name>
</gene>
<dbReference type="InterPro" id="IPR008278">
    <property type="entry name" value="4-PPantetheinyl_Trfase_dom"/>
</dbReference>
<accession>A0AAD8YKB1</accession>
<evidence type="ECO:0000313" key="5">
    <source>
        <dbReference type="Proteomes" id="UP001224775"/>
    </source>
</evidence>
<reference evidence="4" key="1">
    <citation type="submission" date="2023-06" db="EMBL/GenBank/DDBJ databases">
        <title>Survivors Of The Sea: Transcriptome response of Skeletonema marinoi to long-term dormancy.</title>
        <authorList>
            <person name="Pinder M.I.M."/>
            <person name="Kourtchenko O."/>
            <person name="Robertson E.K."/>
            <person name="Larsson T."/>
            <person name="Maumus F."/>
            <person name="Osuna-Cruz C.M."/>
            <person name="Vancaester E."/>
            <person name="Stenow R."/>
            <person name="Vandepoele K."/>
            <person name="Ploug H."/>
            <person name="Bruchert V."/>
            <person name="Godhe A."/>
            <person name="Topel M."/>
        </authorList>
    </citation>
    <scope>NUCLEOTIDE SEQUENCE</scope>
    <source>
        <strain evidence="4">R05AC</strain>
    </source>
</reference>
<sequence>MKLSIVRLDHSIAEIKTTSPGIEIESLSRAVFEYLSCKSAIEDPITSRWNPFARQKASCNSSLKETLIKSIMRYFKAHDRWTAFSSLLLKSIAFHRHIDPNVPIDVADKMLPVIDLPRTKFNRPFLPQTLAEKTSTRVADEEVEESRESVMNVSHQFPYVCMIQKQGSDHTHASSTQLQYDMIGCDLVIFEARLNKYSPTITAFLESFVGCFTTSEWQAISNDARSLPRSDDSLLKEFFLRWAMKEAYTKALGVGLNIDFDSFETRLIGHDVDSTDIEGVWIPRDGIWESITPDIQQNNPNEQVEHQFSFVGQVIRTRDPNSDYWVFSFIPLVEEVVENSIQSEETASSGCICICKGPFNEEADAATSSDSKQHRIIVENLSLLDLIQLHGMKSTDIDVMRQKK</sequence>